<evidence type="ECO:0000313" key="10">
    <source>
        <dbReference type="EMBL" id="PAU50616.1"/>
    </source>
</evidence>
<dbReference type="GO" id="GO:0007155">
    <property type="term" value="P:cell adhesion"/>
    <property type="evidence" value="ECO:0007669"/>
    <property type="project" value="UniProtKB-KW"/>
</dbReference>
<accession>A0A2A2DGL2</accession>
<feature type="chain" id="PRO_5038959534" evidence="8">
    <location>
        <begin position="28"/>
        <end position="88"/>
    </location>
</feature>
<comment type="caution">
    <text evidence="10">The sequence shown here is derived from an EMBL/GenBank/DDBJ whole genome shotgun (WGS) entry which is preliminary data.</text>
</comment>
<organism evidence="10 11">
    <name type="scientific">Streptomyces albireticuli</name>
    <dbReference type="NCBI Taxonomy" id="1940"/>
    <lineage>
        <taxon>Bacteria</taxon>
        <taxon>Bacillati</taxon>
        <taxon>Actinomycetota</taxon>
        <taxon>Actinomycetes</taxon>
        <taxon>Kitasatosporales</taxon>
        <taxon>Streptomycetaceae</taxon>
        <taxon>Streptomyces</taxon>
    </lineage>
</organism>
<evidence type="ECO:0000256" key="6">
    <source>
        <dbReference type="ARBA" id="ARBA00023087"/>
    </source>
</evidence>
<keyword evidence="6 7" id="KW-0034">Amyloid</keyword>
<evidence type="ECO:0000259" key="9">
    <source>
        <dbReference type="PROSITE" id="PS51884"/>
    </source>
</evidence>
<gene>
    <name evidence="10" type="ORF">CK936_01705</name>
</gene>
<dbReference type="AlphaFoldDB" id="A0A2A2DGL2"/>
<keyword evidence="3" id="KW-0964">Secreted</keyword>
<evidence type="ECO:0000256" key="2">
    <source>
        <dbReference type="ARBA" id="ARBA00022512"/>
    </source>
</evidence>
<evidence type="ECO:0000256" key="3">
    <source>
        <dbReference type="ARBA" id="ARBA00022525"/>
    </source>
</evidence>
<keyword evidence="5" id="KW-0130">Cell adhesion</keyword>
<dbReference type="PROSITE" id="PS51884">
    <property type="entry name" value="CHAPLIN"/>
    <property type="match status" value="1"/>
</dbReference>
<dbReference type="Pfam" id="PF03777">
    <property type="entry name" value="ChpA-C"/>
    <property type="match status" value="1"/>
</dbReference>
<keyword evidence="4 8" id="KW-0732">Signal</keyword>
<sequence length="88" mass="8557">MNSVKKAAVVLAVSGLAAGASVSAATANDDGPRHKGAIAHGVAKGSPGVVSGNVIQVPVQVPLNVCGNTIDILIGLLNPTFGNTCVNA</sequence>
<keyword evidence="2" id="KW-0134">Cell wall</keyword>
<comment type="subcellular location">
    <subcellularLocation>
        <location evidence="1">Secreted</location>
        <location evidence="1">Cell wall</location>
    </subcellularLocation>
</comment>
<dbReference type="InterPro" id="IPR005528">
    <property type="entry name" value="ChpA-H"/>
</dbReference>
<evidence type="ECO:0000256" key="5">
    <source>
        <dbReference type="ARBA" id="ARBA00022889"/>
    </source>
</evidence>
<dbReference type="Proteomes" id="UP000218944">
    <property type="component" value="Unassembled WGS sequence"/>
</dbReference>
<dbReference type="EMBL" id="NSJV01000036">
    <property type="protein sequence ID" value="PAU50616.1"/>
    <property type="molecule type" value="Genomic_DNA"/>
</dbReference>
<evidence type="ECO:0000313" key="11">
    <source>
        <dbReference type="Proteomes" id="UP000218944"/>
    </source>
</evidence>
<evidence type="ECO:0000256" key="4">
    <source>
        <dbReference type="ARBA" id="ARBA00022729"/>
    </source>
</evidence>
<evidence type="ECO:0000256" key="1">
    <source>
        <dbReference type="ARBA" id="ARBA00004191"/>
    </source>
</evidence>
<dbReference type="RefSeq" id="WP_095578661.1">
    <property type="nucleotide sequence ID" value="NZ_JAJQQQ010000004.1"/>
</dbReference>
<feature type="signal peptide" evidence="8">
    <location>
        <begin position="1"/>
        <end position="27"/>
    </location>
</feature>
<evidence type="ECO:0000256" key="8">
    <source>
        <dbReference type="SAM" id="SignalP"/>
    </source>
</evidence>
<evidence type="ECO:0000256" key="7">
    <source>
        <dbReference type="PROSITE-ProRule" id="PRU01232"/>
    </source>
</evidence>
<reference evidence="10 11" key="1">
    <citation type="submission" date="2017-08" db="EMBL/GenBank/DDBJ databases">
        <title>Genome sequence of Streptomyces albireticuli NRRL B-1670.</title>
        <authorList>
            <person name="Graham D.E."/>
            <person name="Mahan K.M."/>
            <person name="Klingeman D.M."/>
            <person name="Hettich R.L."/>
            <person name="Parry R.J."/>
            <person name="Spain J.C."/>
        </authorList>
    </citation>
    <scope>NUCLEOTIDE SEQUENCE [LARGE SCALE GENOMIC DNA]</scope>
    <source>
        <strain evidence="10 11">NRRL B-1670</strain>
    </source>
</reference>
<keyword evidence="11" id="KW-1185">Reference proteome</keyword>
<protein>
    <submittedName>
        <fullName evidence="10">Chaplin</fullName>
    </submittedName>
</protein>
<name>A0A2A2DGL2_9ACTN</name>
<feature type="domain" description="Chaplin" evidence="9">
    <location>
        <begin position="46"/>
        <end position="87"/>
    </location>
</feature>
<proteinExistence type="predicted"/>